<evidence type="ECO:0008006" key="3">
    <source>
        <dbReference type="Google" id="ProtNLM"/>
    </source>
</evidence>
<keyword evidence="2" id="KW-1185">Reference proteome</keyword>
<dbReference type="Proteomes" id="UP000289738">
    <property type="component" value="Chromosome A03"/>
</dbReference>
<gene>
    <name evidence="1" type="ORF">Ahy_A03g013781</name>
</gene>
<evidence type="ECO:0000313" key="2">
    <source>
        <dbReference type="Proteomes" id="UP000289738"/>
    </source>
</evidence>
<name>A0A445DWE5_ARAHY</name>
<evidence type="ECO:0000313" key="1">
    <source>
        <dbReference type="EMBL" id="RYR67431.1"/>
    </source>
</evidence>
<protein>
    <recommendedName>
        <fullName evidence="3">CCHC-type domain-containing protein</fullName>
    </recommendedName>
</protein>
<accession>A0A445DWE5</accession>
<sequence>MHEFNMRYQRLCERGNEVFVVREMPIDLFVVDQILYRHILSVVHEVYTMGEIQKVYRTRFRPLEILTTWPVHQGARLVPNFHLERVTKGRSKKICYLNEMDMCDLRGPRHYKLCGDEGHIQSRCLHRSGASASGLTPNS</sequence>
<comment type="caution">
    <text evidence="1">The sequence shown here is derived from an EMBL/GenBank/DDBJ whole genome shotgun (WGS) entry which is preliminary data.</text>
</comment>
<reference evidence="1 2" key="1">
    <citation type="submission" date="2019-01" db="EMBL/GenBank/DDBJ databases">
        <title>Sequencing of cultivated peanut Arachis hypogaea provides insights into genome evolution and oil improvement.</title>
        <authorList>
            <person name="Chen X."/>
        </authorList>
    </citation>
    <scope>NUCLEOTIDE SEQUENCE [LARGE SCALE GENOMIC DNA]</scope>
    <source>
        <strain evidence="2">cv. Fuhuasheng</strain>
        <tissue evidence="1">Leaves</tissue>
    </source>
</reference>
<dbReference type="EMBL" id="SDMP01000003">
    <property type="protein sequence ID" value="RYR67431.1"/>
    <property type="molecule type" value="Genomic_DNA"/>
</dbReference>
<proteinExistence type="predicted"/>
<organism evidence="1 2">
    <name type="scientific">Arachis hypogaea</name>
    <name type="common">Peanut</name>
    <dbReference type="NCBI Taxonomy" id="3818"/>
    <lineage>
        <taxon>Eukaryota</taxon>
        <taxon>Viridiplantae</taxon>
        <taxon>Streptophyta</taxon>
        <taxon>Embryophyta</taxon>
        <taxon>Tracheophyta</taxon>
        <taxon>Spermatophyta</taxon>
        <taxon>Magnoliopsida</taxon>
        <taxon>eudicotyledons</taxon>
        <taxon>Gunneridae</taxon>
        <taxon>Pentapetalae</taxon>
        <taxon>rosids</taxon>
        <taxon>fabids</taxon>
        <taxon>Fabales</taxon>
        <taxon>Fabaceae</taxon>
        <taxon>Papilionoideae</taxon>
        <taxon>50 kb inversion clade</taxon>
        <taxon>dalbergioids sensu lato</taxon>
        <taxon>Dalbergieae</taxon>
        <taxon>Pterocarpus clade</taxon>
        <taxon>Arachis</taxon>
    </lineage>
</organism>
<dbReference type="AlphaFoldDB" id="A0A445DWE5"/>